<keyword evidence="2" id="KW-0472">Membrane</keyword>
<organism evidence="3 4">
    <name type="scientific">Myxozyma melibiosi</name>
    <dbReference type="NCBI Taxonomy" id="54550"/>
    <lineage>
        <taxon>Eukaryota</taxon>
        <taxon>Fungi</taxon>
        <taxon>Dikarya</taxon>
        <taxon>Ascomycota</taxon>
        <taxon>Saccharomycotina</taxon>
        <taxon>Lipomycetes</taxon>
        <taxon>Lipomycetales</taxon>
        <taxon>Lipomycetaceae</taxon>
        <taxon>Myxozyma</taxon>
    </lineage>
</organism>
<feature type="region of interest" description="Disordered" evidence="1">
    <location>
        <begin position="1"/>
        <end position="24"/>
    </location>
</feature>
<keyword evidence="2" id="KW-1133">Transmembrane helix</keyword>
<proteinExistence type="predicted"/>
<feature type="compositionally biased region" description="Low complexity" evidence="1">
    <location>
        <begin position="199"/>
        <end position="241"/>
    </location>
</feature>
<evidence type="ECO:0000313" key="4">
    <source>
        <dbReference type="Proteomes" id="UP001498771"/>
    </source>
</evidence>
<keyword evidence="4" id="KW-1185">Reference proteome</keyword>
<accession>A0ABR1F0E7</accession>
<evidence type="ECO:0000256" key="1">
    <source>
        <dbReference type="SAM" id="MobiDB-lite"/>
    </source>
</evidence>
<feature type="compositionally biased region" description="Low complexity" evidence="1">
    <location>
        <begin position="160"/>
        <end position="169"/>
    </location>
</feature>
<feature type="transmembrane region" description="Helical" evidence="2">
    <location>
        <begin position="75"/>
        <end position="94"/>
    </location>
</feature>
<comment type="caution">
    <text evidence="3">The sequence shown here is derived from an EMBL/GenBank/DDBJ whole genome shotgun (WGS) entry which is preliminary data.</text>
</comment>
<evidence type="ECO:0000313" key="3">
    <source>
        <dbReference type="EMBL" id="KAK7203285.1"/>
    </source>
</evidence>
<dbReference type="EMBL" id="JBBJBU010000012">
    <property type="protein sequence ID" value="KAK7203285.1"/>
    <property type="molecule type" value="Genomic_DNA"/>
</dbReference>
<feature type="region of interest" description="Disordered" evidence="1">
    <location>
        <begin position="151"/>
        <end position="326"/>
    </location>
</feature>
<dbReference type="GeneID" id="90038930"/>
<feature type="non-terminal residue" evidence="3">
    <location>
        <position position="452"/>
    </location>
</feature>
<keyword evidence="2" id="KW-0812">Transmembrane</keyword>
<name>A0ABR1F0E7_9ASCO</name>
<feature type="compositionally biased region" description="Basic and acidic residues" evidence="1">
    <location>
        <begin position="183"/>
        <end position="198"/>
    </location>
</feature>
<feature type="compositionally biased region" description="Polar residues" evidence="1">
    <location>
        <begin position="289"/>
        <end position="311"/>
    </location>
</feature>
<feature type="compositionally biased region" description="Low complexity" evidence="1">
    <location>
        <begin position="9"/>
        <end position="19"/>
    </location>
</feature>
<sequence>MPDLARINSSSSKEQSAASVHQPSPIPTTSMHGFALFFTYMQQPFSGFIFGTIFGYLLACSAPDSSGYVRSALEHLIYTAVLWSLVGLGSYVAYKTLVAGSPGDSSSSSMMSPLRELAKLQDFVSNFQSAPMPAPSTPFSARPYPHYADELAKKDRSASPKKPTSSPIKTKPEPVPRALSLPIEDRTRGNSTSSRRDSTQSSLSSSQDSATLSRIDSLSSQSSVATTASGGKSRSKSNSSSPQRPRLRSIDSEQSFKPYDPPPHKSPPGLRSSFSFSPDSTIREDTSGHRSFSSSNIMTVKSASTGTATTSHRTREKKEMASVPATATRDPNRFSLVAAYIRPDRGTLPTKLSGKGLSLRITTEGLLLDDDAGSKGGDLKAWMIESIEYDISNNLVMRATTQTWPPIQVTYLFKESDCFKATLGLRALKRELQTRGIEVKEVNGSILLNDLD</sequence>
<reference evidence="3 4" key="1">
    <citation type="submission" date="2024-03" db="EMBL/GenBank/DDBJ databases">
        <title>Genome-scale model development and genomic sequencing of the oleaginous clade Lipomyces.</title>
        <authorList>
            <consortium name="Lawrence Berkeley National Laboratory"/>
            <person name="Czajka J.J."/>
            <person name="Han Y."/>
            <person name="Kim J."/>
            <person name="Mondo S.J."/>
            <person name="Hofstad B.A."/>
            <person name="Robles A."/>
            <person name="Haridas S."/>
            <person name="Riley R."/>
            <person name="LaButti K."/>
            <person name="Pangilinan J."/>
            <person name="Andreopoulos W."/>
            <person name="Lipzen A."/>
            <person name="Yan J."/>
            <person name="Wang M."/>
            <person name="Ng V."/>
            <person name="Grigoriev I.V."/>
            <person name="Spatafora J.W."/>
            <person name="Magnuson J.K."/>
            <person name="Baker S.E."/>
            <person name="Pomraning K.R."/>
        </authorList>
    </citation>
    <scope>NUCLEOTIDE SEQUENCE [LARGE SCALE GENOMIC DNA]</scope>
    <source>
        <strain evidence="3 4">Phaff 52-87</strain>
    </source>
</reference>
<feature type="transmembrane region" description="Helical" evidence="2">
    <location>
        <begin position="45"/>
        <end position="63"/>
    </location>
</feature>
<dbReference type="Proteomes" id="UP001498771">
    <property type="component" value="Unassembled WGS sequence"/>
</dbReference>
<gene>
    <name evidence="3" type="ORF">BZA70DRAFT_283299</name>
</gene>
<evidence type="ECO:0000256" key="2">
    <source>
        <dbReference type="SAM" id="Phobius"/>
    </source>
</evidence>
<dbReference type="RefSeq" id="XP_064766318.1">
    <property type="nucleotide sequence ID" value="XM_064913418.1"/>
</dbReference>
<protein>
    <submittedName>
        <fullName evidence="3">Uncharacterized protein</fullName>
    </submittedName>
</protein>